<dbReference type="EMBL" id="GACK01011092">
    <property type="protein sequence ID" value="JAA53942.1"/>
    <property type="molecule type" value="mRNA"/>
</dbReference>
<dbReference type="AlphaFoldDB" id="L7LQY7"/>
<evidence type="ECO:0000256" key="1">
    <source>
        <dbReference type="SAM" id="SignalP"/>
    </source>
</evidence>
<evidence type="ECO:0000313" key="2">
    <source>
        <dbReference type="EMBL" id="JAA53942.1"/>
    </source>
</evidence>
<proteinExistence type="evidence at transcript level"/>
<feature type="signal peptide" evidence="1">
    <location>
        <begin position="1"/>
        <end position="20"/>
    </location>
</feature>
<keyword evidence="1" id="KW-0732">Signal</keyword>
<reference evidence="2" key="2">
    <citation type="journal article" date="2015" name="J. Proteomics">
        <title>Sexual differences in the sialomes of the zebra tick, Rhipicephalus pulchellus.</title>
        <authorList>
            <person name="Tan A.W."/>
            <person name="Francischetti I.M."/>
            <person name="Slovak M."/>
            <person name="Kini R.M."/>
            <person name="Ribeiro J.M."/>
        </authorList>
    </citation>
    <scope>NUCLEOTIDE SEQUENCE</scope>
    <source>
        <tissue evidence="2">Salivary gland</tissue>
    </source>
</reference>
<protein>
    <submittedName>
        <fullName evidence="2">Putative group i salivary lipocalin</fullName>
    </submittedName>
</protein>
<accession>L7LQY7</accession>
<sequence length="202" mass="23183">MEPLPLGIVIVLVVSTPIEAHSFKNRELRLGCNNTDIERFWNTTEPMWTHTTAKTTGNDFSCLVDIKIKENGSYIIFNRSFYSYSETEKNTLALKGLVSRGNDFDPPGMLLYHKNGTEYAVENLLYESEDGKCGVFKFFKHPDVLRFDLRVKNSSVEKELDLGCSTFFWATYKFHKMRHSLSHATVYNSSCQRILQPTLSTC</sequence>
<reference evidence="2" key="1">
    <citation type="submission" date="2012-11" db="EMBL/GenBank/DDBJ databases">
        <authorList>
            <person name="Lucero-Rivera Y.E."/>
            <person name="Tovar-Ramirez D."/>
        </authorList>
    </citation>
    <scope>NUCLEOTIDE SEQUENCE</scope>
    <source>
        <tissue evidence="2">Salivary gland</tissue>
    </source>
</reference>
<feature type="chain" id="PRO_5003980346" evidence="1">
    <location>
        <begin position="21"/>
        <end position="202"/>
    </location>
</feature>
<name>L7LQY7_RHIPC</name>
<organism evidence="2">
    <name type="scientific">Rhipicephalus pulchellus</name>
    <name type="common">Yellow backed tick</name>
    <name type="synonym">Dermacentor pulchellus</name>
    <dbReference type="NCBI Taxonomy" id="72859"/>
    <lineage>
        <taxon>Eukaryota</taxon>
        <taxon>Metazoa</taxon>
        <taxon>Ecdysozoa</taxon>
        <taxon>Arthropoda</taxon>
        <taxon>Chelicerata</taxon>
        <taxon>Arachnida</taxon>
        <taxon>Acari</taxon>
        <taxon>Parasitiformes</taxon>
        <taxon>Ixodida</taxon>
        <taxon>Ixodoidea</taxon>
        <taxon>Ixodidae</taxon>
        <taxon>Rhipicephalinae</taxon>
        <taxon>Rhipicephalus</taxon>
        <taxon>Rhipicephalus</taxon>
    </lineage>
</organism>